<evidence type="ECO:0000313" key="4">
    <source>
        <dbReference type="Proteomes" id="UP000222542"/>
    </source>
</evidence>
<dbReference type="EMBL" id="AYRZ02000076">
    <property type="protein sequence ID" value="PHT62473.1"/>
    <property type="molecule type" value="Genomic_DNA"/>
</dbReference>
<comment type="caution">
    <text evidence="3">The sequence shown here is derived from an EMBL/GenBank/DDBJ whole genome shotgun (WGS) entry which is preliminary data.</text>
</comment>
<keyword evidence="2" id="KW-0443">Lipid metabolism</keyword>
<dbReference type="PANTHER" id="PTHR18896:SF133">
    <property type="entry name" value="PHOSPHOLIPASE D ZETA 2"/>
    <property type="match status" value="1"/>
</dbReference>
<evidence type="ECO:0000256" key="1">
    <source>
        <dbReference type="ARBA" id="ARBA00022737"/>
    </source>
</evidence>
<organism evidence="3 4">
    <name type="scientific">Capsicum annuum</name>
    <name type="common">Capsicum pepper</name>
    <dbReference type="NCBI Taxonomy" id="4072"/>
    <lineage>
        <taxon>Eukaryota</taxon>
        <taxon>Viridiplantae</taxon>
        <taxon>Streptophyta</taxon>
        <taxon>Embryophyta</taxon>
        <taxon>Tracheophyta</taxon>
        <taxon>Spermatophyta</taxon>
        <taxon>Magnoliopsida</taxon>
        <taxon>eudicotyledons</taxon>
        <taxon>Gunneridae</taxon>
        <taxon>Pentapetalae</taxon>
        <taxon>asterids</taxon>
        <taxon>lamiids</taxon>
        <taxon>Solanales</taxon>
        <taxon>Solanaceae</taxon>
        <taxon>Solanoideae</taxon>
        <taxon>Capsiceae</taxon>
        <taxon>Capsicum</taxon>
    </lineage>
</organism>
<accession>A0A2G2XY91</accession>
<dbReference type="PANTHER" id="PTHR18896">
    <property type="entry name" value="PHOSPHOLIPASE D"/>
    <property type="match status" value="1"/>
</dbReference>
<keyword evidence="1" id="KW-0677">Repeat</keyword>
<gene>
    <name evidence="3" type="ORF">T459_33690</name>
</gene>
<dbReference type="InterPro" id="IPR015679">
    <property type="entry name" value="PLipase_D_fam"/>
</dbReference>
<reference evidence="3 4" key="1">
    <citation type="journal article" date="2014" name="Nat. Genet.">
        <title>Genome sequence of the hot pepper provides insights into the evolution of pungency in Capsicum species.</title>
        <authorList>
            <person name="Kim S."/>
            <person name="Park M."/>
            <person name="Yeom S.I."/>
            <person name="Kim Y.M."/>
            <person name="Lee J.M."/>
            <person name="Lee H.A."/>
            <person name="Seo E."/>
            <person name="Choi J."/>
            <person name="Cheong K."/>
            <person name="Kim K.T."/>
            <person name="Jung K."/>
            <person name="Lee G.W."/>
            <person name="Oh S.K."/>
            <person name="Bae C."/>
            <person name="Kim S.B."/>
            <person name="Lee H.Y."/>
            <person name="Kim S.Y."/>
            <person name="Kim M.S."/>
            <person name="Kang B.C."/>
            <person name="Jo Y.D."/>
            <person name="Yang H.B."/>
            <person name="Jeong H.J."/>
            <person name="Kang W.H."/>
            <person name="Kwon J.K."/>
            <person name="Shin C."/>
            <person name="Lim J.Y."/>
            <person name="Park J.H."/>
            <person name="Huh J.H."/>
            <person name="Kim J.S."/>
            <person name="Kim B.D."/>
            <person name="Cohen O."/>
            <person name="Paran I."/>
            <person name="Suh M.C."/>
            <person name="Lee S.B."/>
            <person name="Kim Y.K."/>
            <person name="Shin Y."/>
            <person name="Noh S.J."/>
            <person name="Park J."/>
            <person name="Seo Y.S."/>
            <person name="Kwon S.Y."/>
            <person name="Kim H.A."/>
            <person name="Park J.M."/>
            <person name="Kim H.J."/>
            <person name="Choi S.B."/>
            <person name="Bosland P.W."/>
            <person name="Reeves G."/>
            <person name="Jo S.H."/>
            <person name="Lee B.W."/>
            <person name="Cho H.T."/>
            <person name="Choi H.S."/>
            <person name="Lee M.S."/>
            <person name="Yu Y."/>
            <person name="Do Choi Y."/>
            <person name="Park B.S."/>
            <person name="van Deynze A."/>
            <person name="Ashrafi H."/>
            <person name="Hill T."/>
            <person name="Kim W.T."/>
            <person name="Pai H.S."/>
            <person name="Ahn H.K."/>
            <person name="Yeam I."/>
            <person name="Giovannoni J.J."/>
            <person name="Rose J.K."/>
            <person name="Sorensen I."/>
            <person name="Lee S.J."/>
            <person name="Kim R.W."/>
            <person name="Choi I.Y."/>
            <person name="Choi B.S."/>
            <person name="Lim J.S."/>
            <person name="Lee Y.H."/>
            <person name="Choi D."/>
        </authorList>
    </citation>
    <scope>NUCLEOTIDE SEQUENCE [LARGE SCALE GENOMIC DNA]</scope>
    <source>
        <strain evidence="4">cv. CM334</strain>
    </source>
</reference>
<name>A0A2G2XY91_CAPAN</name>
<evidence type="ECO:0000256" key="2">
    <source>
        <dbReference type="ARBA" id="ARBA00023098"/>
    </source>
</evidence>
<dbReference type="Gramene" id="PHT62473">
    <property type="protein sequence ID" value="PHT62473"/>
    <property type="gene ID" value="T459_33690"/>
</dbReference>
<dbReference type="GO" id="GO:0006629">
    <property type="term" value="P:lipid metabolic process"/>
    <property type="evidence" value="ECO:0007669"/>
    <property type="project" value="UniProtKB-KW"/>
</dbReference>
<sequence>MIQVDIDFVDGERKELAHSLRFRESEPNSWEDVMKDELEREKYPRMPWHDVHCALWGPPCRDVARHFVQRWNHAKRSKAPNEQTIPLLMPQHHMVLPHYMGRSREVEVESKTAELISKDLKGQDPFPSGSPPEDIPLLLPQEADCDEEVSFADEKLTGLVSSLLLRFDLFSVSMLSLGLTIFFSDDTYHLDLQSQMKTHQLDNWWDTQERVAEVVSTDEIEDVGPRTHCHCQSNATIYQDVFSCIPNDLVHSRSELRQCMNNWKDKLGHTVIDLGVAPDKLEFHDNGQVVVVNTKEKLKSVQGHLVSFPLEFMREEDLRPGFIETEFYTSPQVFH</sequence>
<proteinExistence type="predicted"/>
<protein>
    <submittedName>
        <fullName evidence="3">Phospholipase D p1</fullName>
    </submittedName>
</protein>
<dbReference type="Gene3D" id="3.30.870.10">
    <property type="entry name" value="Endonuclease Chain A"/>
    <property type="match status" value="1"/>
</dbReference>
<evidence type="ECO:0000313" key="3">
    <source>
        <dbReference type="EMBL" id="PHT62473.1"/>
    </source>
</evidence>
<dbReference type="STRING" id="4072.A0A2G2XY91"/>
<reference evidence="3 4" key="2">
    <citation type="journal article" date="2017" name="Genome Biol.">
        <title>New reference genome sequences of hot pepper reveal the massive evolution of plant disease-resistance genes by retroduplication.</title>
        <authorList>
            <person name="Kim S."/>
            <person name="Park J."/>
            <person name="Yeom S.I."/>
            <person name="Kim Y.M."/>
            <person name="Seo E."/>
            <person name="Kim K.T."/>
            <person name="Kim M.S."/>
            <person name="Lee J.M."/>
            <person name="Cheong K."/>
            <person name="Shin H.S."/>
            <person name="Kim S.B."/>
            <person name="Han K."/>
            <person name="Lee J."/>
            <person name="Park M."/>
            <person name="Lee H.A."/>
            <person name="Lee H.Y."/>
            <person name="Lee Y."/>
            <person name="Oh S."/>
            <person name="Lee J.H."/>
            <person name="Choi E."/>
            <person name="Choi E."/>
            <person name="Lee S.E."/>
            <person name="Jeon J."/>
            <person name="Kim H."/>
            <person name="Choi G."/>
            <person name="Song H."/>
            <person name="Lee J."/>
            <person name="Lee S.C."/>
            <person name="Kwon J.K."/>
            <person name="Lee H.Y."/>
            <person name="Koo N."/>
            <person name="Hong Y."/>
            <person name="Kim R.W."/>
            <person name="Kang W.H."/>
            <person name="Huh J.H."/>
            <person name="Kang B.C."/>
            <person name="Yang T.J."/>
            <person name="Lee Y.H."/>
            <person name="Bennetzen J.L."/>
            <person name="Choi D."/>
        </authorList>
    </citation>
    <scope>NUCLEOTIDE SEQUENCE [LARGE SCALE GENOMIC DNA]</scope>
    <source>
        <strain evidence="4">cv. CM334</strain>
    </source>
</reference>
<keyword evidence="4" id="KW-1185">Reference proteome</keyword>
<dbReference type="SUPFAM" id="SSF56024">
    <property type="entry name" value="Phospholipase D/nuclease"/>
    <property type="match status" value="1"/>
</dbReference>
<dbReference type="Proteomes" id="UP000222542">
    <property type="component" value="Unassembled WGS sequence"/>
</dbReference>
<dbReference type="AlphaFoldDB" id="A0A2G2XY91"/>